<dbReference type="PANTHER" id="PTHR47368">
    <property type="entry name" value="NUMB"/>
    <property type="match status" value="1"/>
</dbReference>
<name>A0ABM1EJI4_PRICU</name>
<evidence type="ECO:0000313" key="8">
    <source>
        <dbReference type="RefSeq" id="XP_014672362.1"/>
    </source>
</evidence>
<gene>
    <name evidence="6 7 8" type="primary">LOC106812864</name>
</gene>
<dbReference type="InterPro" id="IPR006020">
    <property type="entry name" value="PTB/PI_dom"/>
</dbReference>
<evidence type="ECO:0000256" key="3">
    <source>
        <dbReference type="SAM" id="MobiDB-lite"/>
    </source>
</evidence>
<feature type="domain" description="PID" evidence="4">
    <location>
        <begin position="65"/>
        <end position="186"/>
    </location>
</feature>
<dbReference type="SUPFAM" id="SSF50729">
    <property type="entry name" value="PH domain-like"/>
    <property type="match status" value="1"/>
</dbReference>
<sequence length="409" mass="45654">MHSKDQQQTPTAPMPFFQRTVSRLRQSLRFKRRRSWQRSSSGGPVGGDKPPQWQVDDGSVRAGTCCFPVKYLGHTEVYESRGIAICEQAFKALKHQRRKKIKSGLHISGDGLRVVDSRNKALIVDQTVEKVSFCAPDRNYPHGFSYICRDGTTRRWICHCFMAIGYSGEQLSHAVGCAFTVCYEKKQALEKEAVRVQFSKDQTSFTRLGSFRQVSITERMLDPQEVKPAEPVPSREVDNPFAVARPRATAEMLERQGSARFGHINDTAPFKRNLSLRLNELPSTVARRENTFNASANTAVSPIMEEAAMSEDAIAQLCQQITQDIDTMNTDGTRMGFTNNVVSQFDPLVAGGDTTVRSPPWQVNYPANPNPSDPFNSKWAASSVQPASSTNPFVTSHQPSNIKAFTVQM</sequence>
<dbReference type="CDD" id="cd01268">
    <property type="entry name" value="PTB_Numb"/>
    <property type="match status" value="1"/>
</dbReference>
<dbReference type="InterPro" id="IPR011993">
    <property type="entry name" value="PH-like_dom_sf"/>
</dbReference>
<evidence type="ECO:0000256" key="1">
    <source>
        <dbReference type="ARBA" id="ARBA00022473"/>
    </source>
</evidence>
<evidence type="ECO:0000313" key="5">
    <source>
        <dbReference type="Proteomes" id="UP000695022"/>
    </source>
</evidence>
<protein>
    <submittedName>
        <fullName evidence="6 7">Protein numb-like isoform X1</fullName>
    </submittedName>
</protein>
<keyword evidence="5" id="KW-1185">Reference proteome</keyword>
<evidence type="ECO:0000259" key="4">
    <source>
        <dbReference type="PROSITE" id="PS01179"/>
    </source>
</evidence>
<dbReference type="Pfam" id="PF00640">
    <property type="entry name" value="PID"/>
    <property type="match status" value="1"/>
</dbReference>
<evidence type="ECO:0000313" key="7">
    <source>
        <dbReference type="RefSeq" id="XP_014672355.1"/>
    </source>
</evidence>
<dbReference type="GeneID" id="106812864"/>
<dbReference type="InterPro" id="IPR010449">
    <property type="entry name" value="Numb_domain"/>
</dbReference>
<dbReference type="RefSeq" id="XP_014672346.1">
    <property type="nucleotide sequence ID" value="XM_014816860.1"/>
</dbReference>
<reference evidence="6 7" key="1">
    <citation type="submission" date="2025-05" db="UniProtKB">
        <authorList>
            <consortium name="RefSeq"/>
        </authorList>
    </citation>
    <scope>IDENTIFICATION</scope>
</reference>
<dbReference type="SMART" id="SM00462">
    <property type="entry name" value="PTB"/>
    <property type="match status" value="1"/>
</dbReference>
<dbReference type="RefSeq" id="XP_014672355.1">
    <property type="nucleotide sequence ID" value="XM_014816869.1"/>
</dbReference>
<dbReference type="RefSeq" id="XP_014672362.1">
    <property type="nucleotide sequence ID" value="XM_014816876.1"/>
</dbReference>
<dbReference type="PROSITE" id="PS01179">
    <property type="entry name" value="PID"/>
    <property type="match status" value="1"/>
</dbReference>
<keyword evidence="1" id="KW-0217">Developmental protein</keyword>
<dbReference type="InterPro" id="IPR016698">
    <property type="entry name" value="Numb/numb-like"/>
</dbReference>
<feature type="region of interest" description="Disordered" evidence="3">
    <location>
        <begin position="28"/>
        <end position="54"/>
    </location>
</feature>
<evidence type="ECO:0000256" key="2">
    <source>
        <dbReference type="ARBA" id="ARBA00022553"/>
    </source>
</evidence>
<accession>A0ABM1EJI4</accession>
<dbReference type="Gene3D" id="2.30.29.30">
    <property type="entry name" value="Pleckstrin-homology domain (PH domain)/Phosphotyrosine-binding domain (PTB)"/>
    <property type="match status" value="1"/>
</dbReference>
<dbReference type="PANTHER" id="PTHR47368:SF2">
    <property type="entry name" value="PID DOMAIN-CONTAINING PROTEIN"/>
    <property type="match status" value="1"/>
</dbReference>
<keyword evidence="2" id="KW-0597">Phosphoprotein</keyword>
<dbReference type="Proteomes" id="UP000695022">
    <property type="component" value="Unplaced"/>
</dbReference>
<evidence type="ECO:0000313" key="6">
    <source>
        <dbReference type="RefSeq" id="XP_014672346.1"/>
    </source>
</evidence>
<proteinExistence type="predicted"/>
<dbReference type="Pfam" id="PF06311">
    <property type="entry name" value="NumbF"/>
    <property type="match status" value="1"/>
</dbReference>
<organism evidence="5 7">
    <name type="scientific">Priapulus caudatus</name>
    <name type="common">Priapulid worm</name>
    <dbReference type="NCBI Taxonomy" id="37621"/>
    <lineage>
        <taxon>Eukaryota</taxon>
        <taxon>Metazoa</taxon>
        <taxon>Ecdysozoa</taxon>
        <taxon>Scalidophora</taxon>
        <taxon>Priapulida</taxon>
        <taxon>Priapulimorpha</taxon>
        <taxon>Priapulimorphida</taxon>
        <taxon>Priapulidae</taxon>
        <taxon>Priapulus</taxon>
    </lineage>
</organism>